<reference evidence="1" key="1">
    <citation type="submission" date="2018-05" db="EMBL/GenBank/DDBJ databases">
        <authorList>
            <person name="Lanie J.A."/>
            <person name="Ng W.-L."/>
            <person name="Kazmierczak K.M."/>
            <person name="Andrzejewski T.M."/>
            <person name="Davidsen T.M."/>
            <person name="Wayne K.J."/>
            <person name="Tettelin H."/>
            <person name="Glass J.I."/>
            <person name="Rusch D."/>
            <person name="Podicherti R."/>
            <person name="Tsui H.-C.T."/>
            <person name="Winkler M.E."/>
        </authorList>
    </citation>
    <scope>NUCLEOTIDE SEQUENCE</scope>
</reference>
<organism evidence="1">
    <name type="scientific">marine metagenome</name>
    <dbReference type="NCBI Taxonomy" id="408172"/>
    <lineage>
        <taxon>unclassified sequences</taxon>
        <taxon>metagenomes</taxon>
        <taxon>ecological metagenomes</taxon>
    </lineage>
</organism>
<sequence>MGRSIHHPVGLIHNSSSAYSGYTLLTNNGGNHATLLDMEGRVVHRWNSEEGIVYAYLLPSGNLLCRTKPSTDVELVQNLGGSSAALLEINWDSDVIWRYDDPMLHHDFVRLS</sequence>
<accession>A0A382SQ63</accession>
<name>A0A382SQ63_9ZZZZ</name>
<feature type="non-terminal residue" evidence="1">
    <location>
        <position position="112"/>
    </location>
</feature>
<dbReference type="AlphaFoldDB" id="A0A382SQ63"/>
<dbReference type="EMBL" id="UINC01130792">
    <property type="protein sequence ID" value="SVD12074.1"/>
    <property type="molecule type" value="Genomic_DNA"/>
</dbReference>
<protein>
    <submittedName>
        <fullName evidence="1">Uncharacterized protein</fullName>
    </submittedName>
</protein>
<evidence type="ECO:0000313" key="1">
    <source>
        <dbReference type="EMBL" id="SVD12074.1"/>
    </source>
</evidence>
<gene>
    <name evidence="1" type="ORF">METZ01_LOCUS364928</name>
</gene>
<proteinExistence type="predicted"/>